<name>A0A9D3MNU5_ANGAN</name>
<dbReference type="InterPro" id="IPR001849">
    <property type="entry name" value="PH_domain"/>
</dbReference>
<dbReference type="InterPro" id="IPR011993">
    <property type="entry name" value="PH-like_dom_sf"/>
</dbReference>
<feature type="region of interest" description="Disordered" evidence="4">
    <location>
        <begin position="401"/>
        <end position="431"/>
    </location>
</feature>
<dbReference type="Gene3D" id="1.20.900.10">
    <property type="entry name" value="Dbl homology (DH) domain"/>
    <property type="match status" value="1"/>
</dbReference>
<dbReference type="Gene3D" id="2.30.29.30">
    <property type="entry name" value="Pleckstrin-homology domain (PH domain)/Phosphotyrosine-binding domain (PTB)"/>
    <property type="match status" value="1"/>
</dbReference>
<dbReference type="SMART" id="SM00325">
    <property type="entry name" value="RhoGEF"/>
    <property type="match status" value="1"/>
</dbReference>
<dbReference type="GO" id="GO:0005737">
    <property type="term" value="C:cytoplasm"/>
    <property type="evidence" value="ECO:0007669"/>
    <property type="project" value="UniProtKB-SubCell"/>
</dbReference>
<protein>
    <recommendedName>
        <fullName evidence="9">DH domain-containing protein</fullName>
    </recommendedName>
</protein>
<feature type="region of interest" description="Disordered" evidence="4">
    <location>
        <begin position="1"/>
        <end position="45"/>
    </location>
</feature>
<keyword evidence="3" id="KW-0344">Guanine-nucleotide releasing factor</keyword>
<dbReference type="PROSITE" id="PS50010">
    <property type="entry name" value="DH_2"/>
    <property type="match status" value="1"/>
</dbReference>
<dbReference type="PANTHER" id="PTHR47544">
    <property type="entry name" value="RHO GUANINE NUCLEOTIDE EXCHANGE FACTOR 4"/>
    <property type="match status" value="1"/>
</dbReference>
<evidence type="ECO:0000256" key="1">
    <source>
        <dbReference type="ARBA" id="ARBA00004496"/>
    </source>
</evidence>
<feature type="domain" description="PH" evidence="5">
    <location>
        <begin position="1054"/>
        <end position="1160"/>
    </location>
</feature>
<evidence type="ECO:0000256" key="3">
    <source>
        <dbReference type="ARBA" id="ARBA00022658"/>
    </source>
</evidence>
<dbReference type="SMART" id="SM00233">
    <property type="entry name" value="PH"/>
    <property type="match status" value="1"/>
</dbReference>
<feature type="domain" description="DH" evidence="6">
    <location>
        <begin position="839"/>
        <end position="1023"/>
    </location>
</feature>
<dbReference type="GO" id="GO:0005085">
    <property type="term" value="F:guanyl-nucleotide exchange factor activity"/>
    <property type="evidence" value="ECO:0007669"/>
    <property type="project" value="UniProtKB-KW"/>
</dbReference>
<comment type="subcellular location">
    <subcellularLocation>
        <location evidence="1">Cytoplasm</location>
    </subcellularLocation>
</comment>
<dbReference type="PANTHER" id="PTHR47544:SF5">
    <property type="entry name" value="SPERMATOGENESIS-ASSOCIATED 13"/>
    <property type="match status" value="1"/>
</dbReference>
<evidence type="ECO:0000313" key="8">
    <source>
        <dbReference type="Proteomes" id="UP001044222"/>
    </source>
</evidence>
<feature type="compositionally biased region" description="Basic and acidic residues" evidence="4">
    <location>
        <begin position="72"/>
        <end position="82"/>
    </location>
</feature>
<organism evidence="7 8">
    <name type="scientific">Anguilla anguilla</name>
    <name type="common">European freshwater eel</name>
    <name type="synonym">Muraena anguilla</name>
    <dbReference type="NCBI Taxonomy" id="7936"/>
    <lineage>
        <taxon>Eukaryota</taxon>
        <taxon>Metazoa</taxon>
        <taxon>Chordata</taxon>
        <taxon>Craniata</taxon>
        <taxon>Vertebrata</taxon>
        <taxon>Euteleostomi</taxon>
        <taxon>Actinopterygii</taxon>
        <taxon>Neopterygii</taxon>
        <taxon>Teleostei</taxon>
        <taxon>Anguilliformes</taxon>
        <taxon>Anguillidae</taxon>
        <taxon>Anguilla</taxon>
    </lineage>
</organism>
<keyword evidence="2" id="KW-0963">Cytoplasm</keyword>
<feature type="region of interest" description="Disordered" evidence="4">
    <location>
        <begin position="353"/>
        <end position="373"/>
    </location>
</feature>
<dbReference type="SUPFAM" id="SSF48065">
    <property type="entry name" value="DBL homology domain (DH-domain)"/>
    <property type="match status" value="1"/>
</dbReference>
<reference evidence="7" key="1">
    <citation type="submission" date="2021-01" db="EMBL/GenBank/DDBJ databases">
        <title>A chromosome-scale assembly of European eel, Anguilla anguilla.</title>
        <authorList>
            <person name="Henkel C."/>
            <person name="Jong-Raadsen S.A."/>
            <person name="Dufour S."/>
            <person name="Weltzien F.-A."/>
            <person name="Palstra A.P."/>
            <person name="Pelster B."/>
            <person name="Spaink H.P."/>
            <person name="Van Den Thillart G.E."/>
            <person name="Jansen H."/>
            <person name="Zahm M."/>
            <person name="Klopp C."/>
            <person name="Cedric C."/>
            <person name="Louis A."/>
            <person name="Berthelot C."/>
            <person name="Parey E."/>
            <person name="Roest Crollius H."/>
            <person name="Montfort J."/>
            <person name="Robinson-Rechavi M."/>
            <person name="Bucao C."/>
            <person name="Bouchez O."/>
            <person name="Gislard M."/>
            <person name="Lluch J."/>
            <person name="Milhes M."/>
            <person name="Lampietro C."/>
            <person name="Lopez Roques C."/>
            <person name="Donnadieu C."/>
            <person name="Braasch I."/>
            <person name="Desvignes T."/>
            <person name="Postlethwait J."/>
            <person name="Bobe J."/>
            <person name="Guiguen Y."/>
            <person name="Dirks R."/>
        </authorList>
    </citation>
    <scope>NUCLEOTIDE SEQUENCE</scope>
    <source>
        <strain evidence="7">Tag_6206</strain>
        <tissue evidence="7">Liver</tissue>
    </source>
</reference>
<dbReference type="SUPFAM" id="SSF50729">
    <property type="entry name" value="PH domain-like"/>
    <property type="match status" value="1"/>
</dbReference>
<feature type="region of interest" description="Disordered" evidence="4">
    <location>
        <begin position="70"/>
        <end position="99"/>
    </location>
</feature>
<feature type="compositionally biased region" description="Polar residues" evidence="4">
    <location>
        <begin position="7"/>
        <end position="24"/>
    </location>
</feature>
<feature type="compositionally biased region" description="Low complexity" evidence="4">
    <location>
        <begin position="414"/>
        <end position="431"/>
    </location>
</feature>
<dbReference type="InterPro" id="IPR035899">
    <property type="entry name" value="DBL_dom_sf"/>
</dbReference>
<comment type="caution">
    <text evidence="7">The sequence shown here is derived from an EMBL/GenBank/DDBJ whole genome shotgun (WGS) entry which is preliminary data.</text>
</comment>
<dbReference type="CDD" id="cd00160">
    <property type="entry name" value="RhoGEF"/>
    <property type="match status" value="1"/>
</dbReference>
<evidence type="ECO:0000256" key="2">
    <source>
        <dbReference type="ARBA" id="ARBA00022490"/>
    </source>
</evidence>
<evidence type="ECO:0000256" key="4">
    <source>
        <dbReference type="SAM" id="MobiDB-lite"/>
    </source>
</evidence>
<feature type="region of interest" description="Disordered" evidence="4">
    <location>
        <begin position="156"/>
        <end position="222"/>
    </location>
</feature>
<sequence length="1248" mass="139616">MKKALQFNDTPSASNNPRSCQSPGVQEEEPGGDRTLSGHGLFLEGEQNSVLNPHCGEQMRQSLDSDCYSSETRLKDSGETRLDISSPVGPGPPRNPESRPYHAKILQLFSTPHKGSCSGVERLRPATAWPAISGLRVMGSFKKLRSSILQGIQNRAATAANQEMEHGTEGNPETGHSTQEAEYSTAATQHKSEEGQGVVNGLSLGEDTWDEEGGGGEGLNRNSRFSRSLRMAYEDGRITLLQVEAELNSSSPLQLPAPTALSQELLCPPAPIQTTANAIARSRLSTSADNLHFFRGPFRRRPPCPQHGDQQASVAHGIKRTASTSSVVPRNHSPLHIRAQVQKLVCSMNDLSVRQRSGPAPAPSPCSDRSALSRLHDDYSRRVPCYHDSERQRRCLAVRSREANKEHNMPFLESESAPGSDPSPSGLSSVSSQACAVSDILQGSAPFEPGQIEGWDSLRLPQGVLDLQTEDTSAGLTRGTQEVLEDRSSEQELEVAQLIETPVSDTPTCGDGTPTSNTTMIAADEPSPATCTPVLDLSTSDALVCTADPPSRRVGRTRPRPLSDYGQLVGRKISIPEEDAEYPNEEARRGLPAEYNSNGISFSKENHNGKCGHSSSHENCNGNSELRWSTSQENQHRKQRPISVIGGVDLYSSPSSEEKEDLPDSRPPLPSHQVPPYRGVSVRLRPCTLSQSTPVGLDRLGQPRLHRILSDGGPGGTEMLDDSVSEEDCSFDELSDIILYLQPGAEHSALNEWISSGQVVYAEALWDHVTMEEQELGFKVQLSSGLQAWFPELPSFVRVRVNQEDGAVSMALDSVENVQAKEPVPGATQVQSTEHRDQMRANVVNEIMNTERVYIKHLRDICEGYLRQCRKHTGMFTQLQINTIFSNIEDIYRFHRKFLKNLERYYNKEQPHQSQIGSCFLLQQSEFSIYSEYCNNHPHACAELQRLLKLGRYRHFFEACRLLQQMIDISVAGFLLTPVQKICKYPLQLGELLKYTPPEHRDHSSVSDAYEAMKKVACLINERKRRLESLDTIAHWQETILRWEGEGVLCRSSDLIHSGDLSRVFPEGKTQQRVFFLFDHQMVFCKKDVLRRDLLFYCGRLDTDRMQVLDVPDGRDRQLGLSLKNAFRLQDRVTHEEYVFCTKKATDKRRWLQAFANERRRVQEDQELGMEISESQRRRAILRARKSKNGKLRNLGYAGCSVPLPHQLLHPLHQRHVTVPTCIPQQPVFSLAEPKRKPSHLWDTLFRK</sequence>
<dbReference type="AlphaFoldDB" id="A0A9D3MNU5"/>
<evidence type="ECO:0000259" key="5">
    <source>
        <dbReference type="PROSITE" id="PS50003"/>
    </source>
</evidence>
<dbReference type="Proteomes" id="UP001044222">
    <property type="component" value="Unassembled WGS sequence"/>
</dbReference>
<dbReference type="InterPro" id="IPR055251">
    <property type="entry name" value="SOS1_NGEF_PH"/>
</dbReference>
<dbReference type="EMBL" id="JAFIRN010000004">
    <property type="protein sequence ID" value="KAG5850690.1"/>
    <property type="molecule type" value="Genomic_DNA"/>
</dbReference>
<feature type="compositionally biased region" description="Polar residues" evidence="4">
    <location>
        <begin position="613"/>
        <end position="633"/>
    </location>
</feature>
<dbReference type="PROSITE" id="PS50003">
    <property type="entry name" value="PH_DOMAIN"/>
    <property type="match status" value="1"/>
</dbReference>
<gene>
    <name evidence="7" type="ORF">ANANG_G00085130</name>
</gene>
<dbReference type="InterPro" id="IPR000219">
    <property type="entry name" value="DH_dom"/>
</dbReference>
<proteinExistence type="predicted"/>
<evidence type="ECO:0000259" key="6">
    <source>
        <dbReference type="PROSITE" id="PS50010"/>
    </source>
</evidence>
<evidence type="ECO:0008006" key="9">
    <source>
        <dbReference type="Google" id="ProtNLM"/>
    </source>
</evidence>
<accession>A0A9D3MNU5</accession>
<feature type="region of interest" description="Disordered" evidence="4">
    <location>
        <begin position="574"/>
        <end position="677"/>
    </location>
</feature>
<dbReference type="Pfam" id="PF00621">
    <property type="entry name" value="RhoGEF"/>
    <property type="match status" value="1"/>
</dbReference>
<feature type="compositionally biased region" description="Polar residues" evidence="4">
    <location>
        <begin position="174"/>
        <end position="189"/>
    </location>
</feature>
<evidence type="ECO:0000313" key="7">
    <source>
        <dbReference type="EMBL" id="KAG5850690.1"/>
    </source>
</evidence>
<dbReference type="Pfam" id="PF22697">
    <property type="entry name" value="SOS1_NGEF_PH"/>
    <property type="match status" value="1"/>
</dbReference>
<dbReference type="CDD" id="cd01224">
    <property type="entry name" value="PH_Collybistin_ASEF"/>
    <property type="match status" value="1"/>
</dbReference>
<keyword evidence="8" id="KW-1185">Reference proteome</keyword>